<protein>
    <recommendedName>
        <fullName evidence="8">Flavodoxin-like domain-containing protein</fullName>
    </recommendedName>
</protein>
<keyword evidence="6" id="KW-0521">NADP</keyword>
<dbReference type="Gene3D" id="1.20.990.10">
    <property type="entry name" value="NADPH-cytochrome p450 Reductase, Chain A, domain 3"/>
    <property type="match status" value="1"/>
</dbReference>
<evidence type="ECO:0000256" key="4">
    <source>
        <dbReference type="ARBA" id="ARBA00022643"/>
    </source>
</evidence>
<keyword evidence="10" id="KW-1185">Reference proteome</keyword>
<dbReference type="GO" id="GO:0050660">
    <property type="term" value="F:flavin adenine dinucleotide binding"/>
    <property type="evidence" value="ECO:0007669"/>
    <property type="project" value="TreeGrafter"/>
</dbReference>
<evidence type="ECO:0000256" key="7">
    <source>
        <dbReference type="ARBA" id="ARBA00023002"/>
    </source>
</evidence>
<evidence type="ECO:0000259" key="8">
    <source>
        <dbReference type="PROSITE" id="PS50902"/>
    </source>
</evidence>
<keyword evidence="3" id="KW-0285">Flavoprotein</keyword>
<keyword evidence="7" id="KW-0560">Oxidoreductase</keyword>
<dbReference type="SUPFAM" id="SSF52218">
    <property type="entry name" value="Flavoproteins"/>
    <property type="match status" value="1"/>
</dbReference>
<evidence type="ECO:0000256" key="3">
    <source>
        <dbReference type="ARBA" id="ARBA00022630"/>
    </source>
</evidence>
<accession>A0AAV1IUV1</accession>
<keyword evidence="4" id="KW-0288">FMN</keyword>
<dbReference type="InterPro" id="IPR023173">
    <property type="entry name" value="NADPH_Cyt_P450_Rdtase_alpha"/>
</dbReference>
<comment type="subcellular location">
    <subcellularLocation>
        <location evidence="1">Cytoplasm</location>
    </subcellularLocation>
</comment>
<dbReference type="PROSITE" id="PS50902">
    <property type="entry name" value="FLAVODOXIN_LIKE"/>
    <property type="match status" value="1"/>
</dbReference>
<dbReference type="SUPFAM" id="SSF63380">
    <property type="entry name" value="Riboflavin synthase domain-like"/>
    <property type="match status" value="1"/>
</dbReference>
<dbReference type="FunFam" id="3.40.50.360:FF:000015">
    <property type="entry name" value="NADPH-dependent diflavin oxidoreductase 1"/>
    <property type="match status" value="1"/>
</dbReference>
<gene>
    <name evidence="9" type="ORF">LNINA_LOCUS951</name>
</gene>
<dbReference type="Gene3D" id="3.40.50.360">
    <property type="match status" value="1"/>
</dbReference>
<dbReference type="GO" id="GO:0005634">
    <property type="term" value="C:nucleus"/>
    <property type="evidence" value="ECO:0007669"/>
    <property type="project" value="UniProtKB-ARBA"/>
</dbReference>
<dbReference type="InterPro" id="IPR008254">
    <property type="entry name" value="Flavodoxin/NO_synth"/>
</dbReference>
<dbReference type="PANTHER" id="PTHR19384:SF10">
    <property type="entry name" value="NADPH-DEPENDENT DIFLAVIN OXIDOREDUCTASE 1"/>
    <property type="match status" value="1"/>
</dbReference>
<dbReference type="Pfam" id="PF00258">
    <property type="entry name" value="Flavodoxin_1"/>
    <property type="match status" value="1"/>
</dbReference>
<name>A0AAV1IUV1_9NEOP</name>
<reference evidence="9 10" key="1">
    <citation type="submission" date="2023-11" db="EMBL/GenBank/DDBJ databases">
        <authorList>
            <person name="Okamura Y."/>
        </authorList>
    </citation>
    <scope>NUCLEOTIDE SEQUENCE [LARGE SCALE GENOMIC DNA]</scope>
</reference>
<evidence type="ECO:0000256" key="6">
    <source>
        <dbReference type="ARBA" id="ARBA00022857"/>
    </source>
</evidence>
<keyword evidence="2" id="KW-0963">Cytoplasm</keyword>
<dbReference type="GO" id="GO:0016651">
    <property type="term" value="F:oxidoreductase activity, acting on NAD(P)H"/>
    <property type="evidence" value="ECO:0007669"/>
    <property type="project" value="UniProtKB-ARBA"/>
</dbReference>
<dbReference type="PRINTS" id="PR00369">
    <property type="entry name" value="FLAVODOXIN"/>
</dbReference>
<dbReference type="EMBL" id="CAVLEF010000002">
    <property type="protein sequence ID" value="CAK1540932.1"/>
    <property type="molecule type" value="Genomic_DNA"/>
</dbReference>
<keyword evidence="5" id="KW-0274">FAD</keyword>
<dbReference type="Gene3D" id="2.40.30.10">
    <property type="entry name" value="Translation factors"/>
    <property type="match status" value="1"/>
</dbReference>
<sequence>MEMATRIIILYGSQTYTSQEIAERIWRTTKILGLKGPVMAMDDYPISRLIHEEYALFVCATTGEGDEPDNMKSFWKFLLRKSLPTNSLVNLKFGVIGLGDSSYDKFNFAAKKLHKRLIQLGAQPLLDTALCDYQHDLGHDAVMIPWLQSFYGKLKPMQDIDSDIGATKFIPRWRTSLFKNDIETCENGLNKDMYFGNSNTDHFVNPIYLEVDSNQRTTHETHFQDVRLISFKTVQDEKMNYCPGDVFNIRPRNSKDDIDDLFSIFETHNIDIKPHYMLNVEEYHEGKNLFLFWKKKNEIIVIE</sequence>
<dbReference type="GO" id="GO:0010181">
    <property type="term" value="F:FMN binding"/>
    <property type="evidence" value="ECO:0007669"/>
    <property type="project" value="InterPro"/>
</dbReference>
<evidence type="ECO:0000313" key="10">
    <source>
        <dbReference type="Proteomes" id="UP001497472"/>
    </source>
</evidence>
<dbReference type="InterPro" id="IPR029039">
    <property type="entry name" value="Flavoprotein-like_sf"/>
</dbReference>
<dbReference type="GO" id="GO:0005829">
    <property type="term" value="C:cytosol"/>
    <property type="evidence" value="ECO:0007669"/>
    <property type="project" value="TreeGrafter"/>
</dbReference>
<evidence type="ECO:0000256" key="5">
    <source>
        <dbReference type="ARBA" id="ARBA00022827"/>
    </source>
</evidence>
<evidence type="ECO:0000256" key="2">
    <source>
        <dbReference type="ARBA" id="ARBA00022490"/>
    </source>
</evidence>
<proteinExistence type="predicted"/>
<dbReference type="AlphaFoldDB" id="A0AAV1IUV1"/>
<dbReference type="InterPro" id="IPR017938">
    <property type="entry name" value="Riboflavin_synthase-like_b-brl"/>
</dbReference>
<evidence type="ECO:0000256" key="1">
    <source>
        <dbReference type="ARBA" id="ARBA00004496"/>
    </source>
</evidence>
<dbReference type="PANTHER" id="PTHR19384">
    <property type="entry name" value="NITRIC OXIDE SYNTHASE-RELATED"/>
    <property type="match status" value="1"/>
</dbReference>
<dbReference type="Proteomes" id="UP001497472">
    <property type="component" value="Unassembled WGS sequence"/>
</dbReference>
<comment type="caution">
    <text evidence="9">The sequence shown here is derived from an EMBL/GenBank/DDBJ whole genome shotgun (WGS) entry which is preliminary data.</text>
</comment>
<evidence type="ECO:0000313" key="9">
    <source>
        <dbReference type="EMBL" id="CAK1540932.1"/>
    </source>
</evidence>
<feature type="domain" description="Flavodoxin-like" evidence="8">
    <location>
        <begin position="7"/>
        <end position="151"/>
    </location>
</feature>
<dbReference type="InterPro" id="IPR001094">
    <property type="entry name" value="Flavdoxin-like"/>
</dbReference>
<organism evidence="9 10">
    <name type="scientific">Leptosia nina</name>
    <dbReference type="NCBI Taxonomy" id="320188"/>
    <lineage>
        <taxon>Eukaryota</taxon>
        <taxon>Metazoa</taxon>
        <taxon>Ecdysozoa</taxon>
        <taxon>Arthropoda</taxon>
        <taxon>Hexapoda</taxon>
        <taxon>Insecta</taxon>
        <taxon>Pterygota</taxon>
        <taxon>Neoptera</taxon>
        <taxon>Endopterygota</taxon>
        <taxon>Lepidoptera</taxon>
        <taxon>Glossata</taxon>
        <taxon>Ditrysia</taxon>
        <taxon>Papilionoidea</taxon>
        <taxon>Pieridae</taxon>
        <taxon>Pierinae</taxon>
        <taxon>Leptosia</taxon>
    </lineage>
</organism>